<evidence type="ECO:0000313" key="2">
    <source>
        <dbReference type="Proteomes" id="UP001153331"/>
    </source>
</evidence>
<evidence type="ECO:0000313" key="1">
    <source>
        <dbReference type="EMBL" id="KAJ8109034.1"/>
    </source>
</evidence>
<gene>
    <name evidence="1" type="ORF">OPT61_g7750</name>
</gene>
<protein>
    <submittedName>
        <fullName evidence="1">Uncharacterized protein</fullName>
    </submittedName>
</protein>
<sequence>MRGPNSTAPTAATAVTKAEAVTVRAFTCLDVRTARSAVVLPQGSLEHEYSQLKRWIEANGGRYSPSVRKGITHLIAGKDAWKNASNAVQAAIKIGAFVVNYEWLEDSLQKRRKLAETKYTWEYLWQKRRREKKMKSLGLLADAKKFNDGCKEASKATGTGMSTSQPRVITRKPKQSKSFFFGDVVNKPFVSAADDLQRRRVEREAAQAKRDEEKAMKKIEQAKTEDTTLPRSSAAPSITSNAETISSPTSVSSHALSTTSFPSSPPEAVIQAKKPALKDLYHFFLDSTGSPDTASAFSKATPSHTFTARLSSSSHQAVELPQTLITNASKRYSTSTKLSTTTPHQ</sequence>
<reference evidence="1" key="1">
    <citation type="submission" date="2022-11" db="EMBL/GenBank/DDBJ databases">
        <title>Genome Sequence of Boeremia exigua.</title>
        <authorList>
            <person name="Buettner E."/>
        </authorList>
    </citation>
    <scope>NUCLEOTIDE SEQUENCE</scope>
    <source>
        <strain evidence="1">CU02</strain>
    </source>
</reference>
<accession>A0ACC2I205</accession>
<name>A0ACC2I205_9PLEO</name>
<dbReference type="EMBL" id="JAPHNI010000665">
    <property type="protein sequence ID" value="KAJ8109034.1"/>
    <property type="molecule type" value="Genomic_DNA"/>
</dbReference>
<keyword evidence="2" id="KW-1185">Reference proteome</keyword>
<dbReference type="Proteomes" id="UP001153331">
    <property type="component" value="Unassembled WGS sequence"/>
</dbReference>
<proteinExistence type="predicted"/>
<comment type="caution">
    <text evidence="1">The sequence shown here is derived from an EMBL/GenBank/DDBJ whole genome shotgun (WGS) entry which is preliminary data.</text>
</comment>
<organism evidence="1 2">
    <name type="scientific">Boeremia exigua</name>
    <dbReference type="NCBI Taxonomy" id="749465"/>
    <lineage>
        <taxon>Eukaryota</taxon>
        <taxon>Fungi</taxon>
        <taxon>Dikarya</taxon>
        <taxon>Ascomycota</taxon>
        <taxon>Pezizomycotina</taxon>
        <taxon>Dothideomycetes</taxon>
        <taxon>Pleosporomycetidae</taxon>
        <taxon>Pleosporales</taxon>
        <taxon>Pleosporineae</taxon>
        <taxon>Didymellaceae</taxon>
        <taxon>Boeremia</taxon>
    </lineage>
</organism>